<feature type="region of interest" description="Disordered" evidence="1">
    <location>
        <begin position="93"/>
        <end position="121"/>
    </location>
</feature>
<proteinExistence type="predicted"/>
<dbReference type="GeneID" id="64692324"/>
<feature type="non-terminal residue" evidence="3">
    <location>
        <position position="1"/>
    </location>
</feature>
<dbReference type="EMBL" id="JABBWM010000304">
    <property type="protein sequence ID" value="KAG2082972.1"/>
    <property type="molecule type" value="Genomic_DNA"/>
</dbReference>
<feature type="domain" description="CxC2-like cysteine cluster KDZ transposase-associated" evidence="2">
    <location>
        <begin position="138"/>
        <end position="214"/>
    </location>
</feature>
<dbReference type="Proteomes" id="UP000823399">
    <property type="component" value="Unassembled WGS sequence"/>
</dbReference>
<reference evidence="3" key="1">
    <citation type="journal article" date="2020" name="New Phytol.">
        <title>Comparative genomics reveals dynamic genome evolution in host specialist ectomycorrhizal fungi.</title>
        <authorList>
            <person name="Lofgren L.A."/>
            <person name="Nguyen N.H."/>
            <person name="Vilgalys R."/>
            <person name="Ruytinx J."/>
            <person name="Liao H.L."/>
            <person name="Branco S."/>
            <person name="Kuo A."/>
            <person name="LaButti K."/>
            <person name="Lipzen A."/>
            <person name="Andreopoulos W."/>
            <person name="Pangilinan J."/>
            <person name="Riley R."/>
            <person name="Hundley H."/>
            <person name="Na H."/>
            <person name="Barry K."/>
            <person name="Grigoriev I.V."/>
            <person name="Stajich J.E."/>
            <person name="Kennedy P.G."/>
        </authorList>
    </citation>
    <scope>NUCLEOTIDE SEQUENCE</scope>
    <source>
        <strain evidence="3">FC423</strain>
    </source>
</reference>
<organism evidence="3 4">
    <name type="scientific">Suillus discolor</name>
    <dbReference type="NCBI Taxonomy" id="1912936"/>
    <lineage>
        <taxon>Eukaryota</taxon>
        <taxon>Fungi</taxon>
        <taxon>Dikarya</taxon>
        <taxon>Basidiomycota</taxon>
        <taxon>Agaricomycotina</taxon>
        <taxon>Agaricomycetes</taxon>
        <taxon>Agaricomycetidae</taxon>
        <taxon>Boletales</taxon>
        <taxon>Suillineae</taxon>
        <taxon>Suillaceae</taxon>
        <taxon>Suillus</taxon>
    </lineage>
</organism>
<evidence type="ECO:0000256" key="1">
    <source>
        <dbReference type="SAM" id="MobiDB-lite"/>
    </source>
</evidence>
<evidence type="ECO:0000313" key="4">
    <source>
        <dbReference type="Proteomes" id="UP000823399"/>
    </source>
</evidence>
<dbReference type="InterPro" id="IPR041457">
    <property type="entry name" value="CxC2_KDZ-assoc"/>
</dbReference>
<sequence length="384" mass="42604">YLDILLQREVPSDRSCIICGTDGVYKCHGCFGEPLYCTSCCRTQHQRLPFHRVSQWTGSFFEESCLFKCGIVIWLGHDGKPCPWEDDVGGSSVFTTGEEGANTTDMESSSEEDSGAPCSKSADDLPAGVPFIKGNSAMTTMVNKSGVHTHMVRYCTCPNAAAADIQMFEMGLFPASFLEPKTAFTFDVLNDFLLDNLECRTLAMNYYSKLRWMTMIVFPHLGPGPYQETHEGGQTMEELKLLKWNGFGHEEKDVRPGDLALFCLACPPAMGFNKHTETFNEKGSDLQTLSWLYTRLLVMDENFKAEHLHPLNPGDKVSLMTAVGSWLGDAIQPFNDQNATNHHAVNQANASRHRLEATGISGCACARHGCFVPHAMVDFQKGER</sequence>
<evidence type="ECO:0000259" key="2">
    <source>
        <dbReference type="Pfam" id="PF18803"/>
    </source>
</evidence>
<name>A0A9P7EQA4_9AGAM</name>
<dbReference type="Pfam" id="PF18803">
    <property type="entry name" value="CxC2"/>
    <property type="match status" value="1"/>
</dbReference>
<comment type="caution">
    <text evidence="3">The sequence shown here is derived from an EMBL/GenBank/DDBJ whole genome shotgun (WGS) entry which is preliminary data.</text>
</comment>
<dbReference type="AlphaFoldDB" id="A0A9P7EQA4"/>
<gene>
    <name evidence="3" type="ORF">F5147DRAFT_530141</name>
</gene>
<dbReference type="OrthoDB" id="3149508at2759"/>
<evidence type="ECO:0000313" key="3">
    <source>
        <dbReference type="EMBL" id="KAG2082972.1"/>
    </source>
</evidence>
<feature type="non-terminal residue" evidence="3">
    <location>
        <position position="384"/>
    </location>
</feature>
<keyword evidence="4" id="KW-1185">Reference proteome</keyword>
<dbReference type="RefSeq" id="XP_041284361.1">
    <property type="nucleotide sequence ID" value="XM_041430065.1"/>
</dbReference>
<accession>A0A9P7EQA4</accession>
<dbReference type="SUPFAM" id="SSF57845">
    <property type="entry name" value="B-box zinc-binding domain"/>
    <property type="match status" value="1"/>
</dbReference>
<protein>
    <recommendedName>
        <fullName evidence="2">CxC2-like cysteine cluster KDZ transposase-associated domain-containing protein</fullName>
    </recommendedName>
</protein>